<comment type="similarity">
    <text evidence="1">Belongs to the bacterial solute-binding protein 8 family.</text>
</comment>
<dbReference type="InterPro" id="IPR002491">
    <property type="entry name" value="ABC_transptr_periplasmic_BD"/>
</dbReference>
<feature type="domain" description="Fe/B12 periplasmic-binding" evidence="5">
    <location>
        <begin position="81"/>
        <end position="338"/>
    </location>
</feature>
<evidence type="ECO:0000313" key="7">
    <source>
        <dbReference type="Proteomes" id="UP001597520"/>
    </source>
</evidence>
<gene>
    <name evidence="6" type="ORF">ACFSUB_02870</name>
</gene>
<evidence type="ECO:0000256" key="4">
    <source>
        <dbReference type="SAM" id="MobiDB-lite"/>
    </source>
</evidence>
<dbReference type="EMBL" id="JBHUML010000002">
    <property type="protein sequence ID" value="MFD2704393.1"/>
    <property type="molecule type" value="Genomic_DNA"/>
</dbReference>
<protein>
    <submittedName>
        <fullName evidence="6">ABC transporter substrate-binding protein</fullName>
    </submittedName>
</protein>
<sequence length="341" mass="36905">MKKTGTEGGTALKQHILPVLCLVSIVMIPGCNSGEDTEDTQNNKENQNTEQKESASGNDAFPVEINDAADGTVTMEEEPGRIISMIPSNTEIAFALGLEEEIVGVSDHADYPKEAAEKEKIGGLQFNVEKIISLEPDLVLAHASSLQQAKEGLQQMEEEGIKVLVVNEATSFEETYKSIHTIGRAAGANAEADEIVSSMKEDVKNLREQASQISEEEKKTVWMEIQPPPDLYTTGSGTFQHNMLQLIHAENAAGGEEGWLPYTSEDAVKQNPQVIITTYGQSMDGDPAAQIKNRGGWSNVSAVESGDIYNVNSNLVSRPGPRLADGAEELAELIYPDVFAE</sequence>
<dbReference type="NCBIfam" id="NF038402">
    <property type="entry name" value="TroA_like"/>
    <property type="match status" value="1"/>
</dbReference>
<evidence type="ECO:0000256" key="3">
    <source>
        <dbReference type="SAM" id="Coils"/>
    </source>
</evidence>
<dbReference type="InterPro" id="IPR050902">
    <property type="entry name" value="ABC_Transporter_SBP"/>
</dbReference>
<feature type="coiled-coil region" evidence="3">
    <location>
        <begin position="189"/>
        <end position="216"/>
    </location>
</feature>
<proteinExistence type="inferred from homology"/>
<dbReference type="CDD" id="cd01143">
    <property type="entry name" value="YvrC"/>
    <property type="match status" value="1"/>
</dbReference>
<evidence type="ECO:0000313" key="6">
    <source>
        <dbReference type="EMBL" id="MFD2704393.1"/>
    </source>
</evidence>
<dbReference type="PROSITE" id="PS50983">
    <property type="entry name" value="FE_B12_PBP"/>
    <property type="match status" value="1"/>
</dbReference>
<name>A0ABW5SYM2_9BACI</name>
<evidence type="ECO:0000256" key="1">
    <source>
        <dbReference type="ARBA" id="ARBA00008814"/>
    </source>
</evidence>
<evidence type="ECO:0000259" key="5">
    <source>
        <dbReference type="PROSITE" id="PS50983"/>
    </source>
</evidence>
<keyword evidence="3" id="KW-0175">Coiled coil</keyword>
<keyword evidence="7" id="KW-1185">Reference proteome</keyword>
<dbReference type="Proteomes" id="UP001597520">
    <property type="component" value="Unassembled WGS sequence"/>
</dbReference>
<dbReference type="Gene3D" id="3.40.50.1980">
    <property type="entry name" value="Nitrogenase molybdenum iron protein domain"/>
    <property type="match status" value="2"/>
</dbReference>
<dbReference type="RefSeq" id="WP_380711670.1">
    <property type="nucleotide sequence ID" value="NZ_JBHUML010000002.1"/>
</dbReference>
<accession>A0ABW5SYM2</accession>
<feature type="region of interest" description="Disordered" evidence="4">
    <location>
        <begin position="33"/>
        <end position="63"/>
    </location>
</feature>
<dbReference type="SUPFAM" id="SSF53807">
    <property type="entry name" value="Helical backbone' metal receptor"/>
    <property type="match status" value="1"/>
</dbReference>
<dbReference type="PANTHER" id="PTHR30535:SF34">
    <property type="entry name" value="MOLYBDATE-BINDING PROTEIN MOLA"/>
    <property type="match status" value="1"/>
</dbReference>
<evidence type="ECO:0000256" key="2">
    <source>
        <dbReference type="ARBA" id="ARBA00022729"/>
    </source>
</evidence>
<keyword evidence="2" id="KW-0732">Signal</keyword>
<reference evidence="7" key="1">
    <citation type="journal article" date="2019" name="Int. J. Syst. Evol. Microbiol.">
        <title>The Global Catalogue of Microorganisms (GCM) 10K type strain sequencing project: providing services to taxonomists for standard genome sequencing and annotation.</title>
        <authorList>
            <consortium name="The Broad Institute Genomics Platform"/>
            <consortium name="The Broad Institute Genome Sequencing Center for Infectious Disease"/>
            <person name="Wu L."/>
            <person name="Ma J."/>
        </authorList>
    </citation>
    <scope>NUCLEOTIDE SEQUENCE [LARGE SCALE GENOMIC DNA]</scope>
    <source>
        <strain evidence="7">KCTC 33792</strain>
    </source>
</reference>
<dbReference type="InterPro" id="IPR054828">
    <property type="entry name" value="Vit_B12_bind_prot"/>
</dbReference>
<organism evidence="6 7">
    <name type="scientific">Salibacterium lacus</name>
    <dbReference type="NCBI Taxonomy" id="1898109"/>
    <lineage>
        <taxon>Bacteria</taxon>
        <taxon>Bacillati</taxon>
        <taxon>Bacillota</taxon>
        <taxon>Bacilli</taxon>
        <taxon>Bacillales</taxon>
        <taxon>Bacillaceae</taxon>
    </lineage>
</organism>
<comment type="caution">
    <text evidence="6">The sequence shown here is derived from an EMBL/GenBank/DDBJ whole genome shotgun (WGS) entry which is preliminary data.</text>
</comment>
<dbReference type="PANTHER" id="PTHR30535">
    <property type="entry name" value="VITAMIN B12-BINDING PROTEIN"/>
    <property type="match status" value="1"/>
</dbReference>
<dbReference type="Pfam" id="PF01497">
    <property type="entry name" value="Peripla_BP_2"/>
    <property type="match status" value="1"/>
</dbReference>